<evidence type="ECO:0000256" key="5">
    <source>
        <dbReference type="ARBA" id="ARBA00022989"/>
    </source>
</evidence>
<feature type="transmembrane region" description="Helical" evidence="7">
    <location>
        <begin position="306"/>
        <end position="330"/>
    </location>
</feature>
<dbReference type="RefSeq" id="WP_140588598.1">
    <property type="nucleotide sequence ID" value="NZ_VFRR01000015.1"/>
</dbReference>
<dbReference type="AlphaFoldDB" id="A0A501WRS2"/>
<dbReference type="OrthoDB" id="9805703at2"/>
<dbReference type="EMBL" id="VFRR01000015">
    <property type="protein sequence ID" value="TPE51532.1"/>
    <property type="molecule type" value="Genomic_DNA"/>
</dbReference>
<gene>
    <name evidence="8" type="ORF">FJM67_09045</name>
</gene>
<evidence type="ECO:0000256" key="3">
    <source>
        <dbReference type="ARBA" id="ARBA00022475"/>
    </source>
</evidence>
<evidence type="ECO:0000256" key="4">
    <source>
        <dbReference type="ARBA" id="ARBA00022692"/>
    </source>
</evidence>
<keyword evidence="9" id="KW-1185">Reference proteome</keyword>
<feature type="transmembrane region" description="Helical" evidence="7">
    <location>
        <begin position="276"/>
        <end position="294"/>
    </location>
</feature>
<evidence type="ECO:0000256" key="7">
    <source>
        <dbReference type="SAM" id="Phobius"/>
    </source>
</evidence>
<organism evidence="8 9">
    <name type="scientific">Maribrevibacterium harenarium</name>
    <dbReference type="NCBI Taxonomy" id="2589817"/>
    <lineage>
        <taxon>Bacteria</taxon>
        <taxon>Pseudomonadati</taxon>
        <taxon>Pseudomonadota</taxon>
        <taxon>Gammaproteobacteria</taxon>
        <taxon>Oceanospirillales</taxon>
        <taxon>Oceanospirillaceae</taxon>
        <taxon>Maribrevibacterium</taxon>
    </lineage>
</organism>
<feature type="transmembrane region" description="Helical" evidence="7">
    <location>
        <begin position="248"/>
        <end position="270"/>
    </location>
</feature>
<protein>
    <submittedName>
        <fullName evidence="8">Putative sulfate exporter family transporter</fullName>
    </submittedName>
</protein>
<dbReference type="Pfam" id="PF03601">
    <property type="entry name" value="Cons_hypoth698"/>
    <property type="match status" value="1"/>
</dbReference>
<name>A0A501WRS2_9GAMM</name>
<dbReference type="GO" id="GO:0005886">
    <property type="term" value="C:plasma membrane"/>
    <property type="evidence" value="ECO:0007669"/>
    <property type="project" value="UniProtKB-SubCell"/>
</dbReference>
<evidence type="ECO:0000256" key="1">
    <source>
        <dbReference type="ARBA" id="ARBA00004651"/>
    </source>
</evidence>
<keyword evidence="5 7" id="KW-1133">Transmembrane helix</keyword>
<keyword evidence="6 7" id="KW-0472">Membrane</keyword>
<evidence type="ECO:0000313" key="9">
    <source>
        <dbReference type="Proteomes" id="UP000315901"/>
    </source>
</evidence>
<keyword evidence="3" id="KW-1003">Cell membrane</keyword>
<reference evidence="8 9" key="1">
    <citation type="submission" date="2019-06" db="EMBL/GenBank/DDBJ databases">
        <title>A novel bacterium of genus Marinomonas, isolated from coastal sand.</title>
        <authorList>
            <person name="Huang H."/>
            <person name="Mo K."/>
            <person name="Hu Y."/>
        </authorList>
    </citation>
    <scope>NUCLEOTIDE SEQUENCE [LARGE SCALE GENOMIC DNA]</scope>
    <source>
        <strain evidence="8 9">HB171799</strain>
    </source>
</reference>
<feature type="transmembrane region" description="Helical" evidence="7">
    <location>
        <begin position="153"/>
        <end position="173"/>
    </location>
</feature>
<keyword evidence="4 7" id="KW-0812">Transmembrane</keyword>
<dbReference type="PANTHER" id="PTHR30106:SF2">
    <property type="entry name" value="UPF0324 INNER MEMBRANE PROTEIN YEIH"/>
    <property type="match status" value="1"/>
</dbReference>
<evidence type="ECO:0000256" key="2">
    <source>
        <dbReference type="ARBA" id="ARBA00007977"/>
    </source>
</evidence>
<feature type="transmembrane region" description="Helical" evidence="7">
    <location>
        <begin position="218"/>
        <end position="236"/>
    </location>
</feature>
<feature type="transmembrane region" description="Helical" evidence="7">
    <location>
        <begin position="185"/>
        <end position="206"/>
    </location>
</feature>
<dbReference type="Proteomes" id="UP000315901">
    <property type="component" value="Unassembled WGS sequence"/>
</dbReference>
<feature type="transmembrane region" description="Helical" evidence="7">
    <location>
        <begin position="87"/>
        <end position="109"/>
    </location>
</feature>
<accession>A0A501WRS2</accession>
<dbReference type="PANTHER" id="PTHR30106">
    <property type="entry name" value="INNER MEMBRANE PROTEIN YEIH-RELATED"/>
    <property type="match status" value="1"/>
</dbReference>
<comment type="caution">
    <text evidence="8">The sequence shown here is derived from an EMBL/GenBank/DDBJ whole genome shotgun (WGS) entry which is preliminary data.</text>
</comment>
<comment type="subcellular location">
    <subcellularLocation>
        <location evidence="1">Cell membrane</location>
        <topology evidence="1">Multi-pass membrane protein</topology>
    </subcellularLocation>
</comment>
<comment type="similarity">
    <text evidence="2">Belongs to the UPF0324 family.</text>
</comment>
<sequence length="331" mass="35046">MFNPIGFFAPKIRGVMLAAMMGLSAAFLSEHYGAPVMLMALLLGMSFNFMSESEATVKGVEFSATTILRVGVALLGARITFGSLTDFGVPILVATATLVVAVILLGVVLGRLMKLPANMGLLGGCAVAICGASATAAVAAILPKSQDADRSVVFTIVGITAMSTTAMIFYPMLANWLGMDERAIGYFLGATIHDVAQVVGAGYGVSEYAGDTATVIKLFRVAMLAPIVFFLALFFARHQYESRATRTFPIPGFLVVFILLMLANTMGLITQDLSEMVASLSRWCLIVAIAAIGMRTQLNKLRKVGMAAILLLVIETIFMAVCGSALALMFL</sequence>
<dbReference type="InterPro" id="IPR018383">
    <property type="entry name" value="UPF0324_pro"/>
</dbReference>
<evidence type="ECO:0000313" key="8">
    <source>
        <dbReference type="EMBL" id="TPE51532.1"/>
    </source>
</evidence>
<feature type="transmembrane region" description="Helical" evidence="7">
    <location>
        <begin position="121"/>
        <end position="141"/>
    </location>
</feature>
<proteinExistence type="inferred from homology"/>
<evidence type="ECO:0000256" key="6">
    <source>
        <dbReference type="ARBA" id="ARBA00023136"/>
    </source>
</evidence>